<dbReference type="GO" id="GO:0003677">
    <property type="term" value="F:DNA binding"/>
    <property type="evidence" value="ECO:0007669"/>
    <property type="project" value="UniProtKB-KW"/>
</dbReference>
<keyword evidence="5" id="KW-1185">Reference proteome</keyword>
<dbReference type="GO" id="GO:0005524">
    <property type="term" value="F:ATP binding"/>
    <property type="evidence" value="ECO:0007669"/>
    <property type="project" value="UniProtKB-KW"/>
</dbReference>
<dbReference type="OrthoDB" id="9804145at2"/>
<dbReference type="InterPro" id="IPR027417">
    <property type="entry name" value="P-loop_NTPase"/>
</dbReference>
<dbReference type="PROSITE" id="PS51194">
    <property type="entry name" value="HELICASE_CTER"/>
    <property type="match status" value="1"/>
</dbReference>
<evidence type="ECO:0000313" key="5">
    <source>
        <dbReference type="Proteomes" id="UP000000960"/>
    </source>
</evidence>
<dbReference type="GO" id="GO:0009035">
    <property type="term" value="F:type I site-specific deoxyribonuclease activity"/>
    <property type="evidence" value="ECO:0007669"/>
    <property type="project" value="UniProtKB-EC"/>
</dbReference>
<reference evidence="4 5" key="1">
    <citation type="journal article" date="2009" name="Stand. Genomic Sci.">
        <title>Complete genome sequence of Atopobium parvulum type strain (IPP 1246).</title>
        <authorList>
            <person name="Copeland A."/>
            <person name="Sikorski J."/>
            <person name="Lapidus A."/>
            <person name="Nolan M."/>
            <person name="Del Rio T.G."/>
            <person name="Lucas S."/>
            <person name="Chen F."/>
            <person name="Tice H."/>
            <person name="Pitluck S."/>
            <person name="Cheng J.F."/>
            <person name="Pukall R."/>
            <person name="Chertkov O."/>
            <person name="Brettin T."/>
            <person name="Han C."/>
            <person name="Detter J.C."/>
            <person name="Kuske C."/>
            <person name="Bruce D."/>
            <person name="Goodwin L."/>
            <person name="Ivanova N."/>
            <person name="Mavromatis K."/>
            <person name="Mikhailova N."/>
            <person name="Chen A."/>
            <person name="Palaniappan K."/>
            <person name="Chain P."/>
            <person name="Rohde M."/>
            <person name="Goker M."/>
            <person name="Bristow J."/>
            <person name="Eisen J.A."/>
            <person name="Markowitz V."/>
            <person name="Hugenholtz P."/>
            <person name="Kyrpides N.C."/>
            <person name="Klenk H.P."/>
            <person name="Detter J.C."/>
        </authorList>
    </citation>
    <scope>NUCLEOTIDE SEQUENCE [LARGE SCALE GENOMIC DNA]</scope>
    <source>
        <strain evidence="5">ATCC 33793 / DSM 20469 / CCUG 32760 / JCM 10300 / KCTC 3663 / VPI 0546 / 1246</strain>
    </source>
</reference>
<dbReference type="GeneID" id="84805736"/>
<dbReference type="Pfam" id="PF08463">
    <property type="entry name" value="EcoEI_R_C"/>
    <property type="match status" value="1"/>
</dbReference>
<dbReference type="GO" id="GO:0009307">
    <property type="term" value="P:DNA restriction-modification system"/>
    <property type="evidence" value="ECO:0007669"/>
    <property type="project" value="UniProtKB-KW"/>
</dbReference>
<dbReference type="Pfam" id="PF04313">
    <property type="entry name" value="HSDR_N"/>
    <property type="match status" value="1"/>
</dbReference>
<dbReference type="Pfam" id="PF00271">
    <property type="entry name" value="Helicase_C"/>
    <property type="match status" value="1"/>
</dbReference>
<dbReference type="PANTHER" id="PTHR47396">
    <property type="entry name" value="TYPE I RESTRICTION ENZYME ECOKI R PROTEIN"/>
    <property type="match status" value="1"/>
</dbReference>
<dbReference type="InterPro" id="IPR050742">
    <property type="entry name" value="Helicase_Restrict-Modif_Enz"/>
</dbReference>
<dbReference type="InterPro" id="IPR007409">
    <property type="entry name" value="Restrct_endonuc_type1_HsdR_N"/>
</dbReference>
<accession>C8W942</accession>
<dbReference type="PANTHER" id="PTHR47396:SF1">
    <property type="entry name" value="ATP-DEPENDENT HELICASE IRC3-RELATED"/>
    <property type="match status" value="1"/>
</dbReference>
<evidence type="ECO:0000256" key="1">
    <source>
        <dbReference type="SAM" id="Coils"/>
    </source>
</evidence>
<dbReference type="STRING" id="521095.Apar_0197"/>
<organism evidence="4 5">
    <name type="scientific">Lancefieldella parvula (strain ATCC 33793 / DSM 20469 / CCUG 32760 / JCM 10300 / KCTC 3663 / VPI 0546 / 1246)</name>
    <name type="common">Atopobium parvulum</name>
    <dbReference type="NCBI Taxonomy" id="521095"/>
    <lineage>
        <taxon>Bacteria</taxon>
        <taxon>Bacillati</taxon>
        <taxon>Actinomycetota</taxon>
        <taxon>Coriobacteriia</taxon>
        <taxon>Coriobacteriales</taxon>
        <taxon>Atopobiaceae</taxon>
        <taxon>Lancefieldella</taxon>
    </lineage>
</organism>
<dbReference type="SMART" id="SM00487">
    <property type="entry name" value="DEXDc"/>
    <property type="match status" value="1"/>
</dbReference>
<dbReference type="Gene3D" id="3.40.50.300">
    <property type="entry name" value="P-loop containing nucleotide triphosphate hydrolases"/>
    <property type="match status" value="2"/>
</dbReference>
<proteinExistence type="predicted"/>
<protein>
    <submittedName>
        <fullName evidence="4">Type III restriction protein res subunit</fullName>
    </submittedName>
</protein>
<dbReference type="InterPro" id="IPR025285">
    <property type="entry name" value="DUF4145"/>
</dbReference>
<dbReference type="AlphaFoldDB" id="C8W942"/>
<feature type="coiled-coil region" evidence="1">
    <location>
        <begin position="150"/>
        <end position="184"/>
    </location>
</feature>
<evidence type="ECO:0000259" key="2">
    <source>
        <dbReference type="PROSITE" id="PS51192"/>
    </source>
</evidence>
<dbReference type="InterPro" id="IPR013670">
    <property type="entry name" value="EcoEI_R_C_dom"/>
</dbReference>
<evidence type="ECO:0000313" key="4">
    <source>
        <dbReference type="EMBL" id="ACV50630.1"/>
    </source>
</evidence>
<dbReference type="InterPro" id="IPR014001">
    <property type="entry name" value="Helicase_ATP-bd"/>
</dbReference>
<dbReference type="SUPFAM" id="SSF52540">
    <property type="entry name" value="P-loop containing nucleoside triphosphate hydrolases"/>
    <property type="match status" value="1"/>
</dbReference>
<dbReference type="REBASE" id="21939">
    <property type="entry name" value="ApaHSORF199P"/>
</dbReference>
<evidence type="ECO:0000259" key="3">
    <source>
        <dbReference type="PROSITE" id="PS51194"/>
    </source>
</evidence>
<dbReference type="HOGENOM" id="CLU_009326_0_0_11"/>
<name>C8W942_LANP1</name>
<dbReference type="GO" id="GO:0005829">
    <property type="term" value="C:cytosol"/>
    <property type="evidence" value="ECO:0007669"/>
    <property type="project" value="TreeGrafter"/>
</dbReference>
<dbReference type="InterPro" id="IPR006935">
    <property type="entry name" value="Helicase/UvrB_N"/>
</dbReference>
<dbReference type="KEGG" id="apv:Apar_0197"/>
<dbReference type="Pfam" id="PF04851">
    <property type="entry name" value="ResIII"/>
    <property type="match status" value="1"/>
</dbReference>
<dbReference type="Gene3D" id="3.90.1570.30">
    <property type="match status" value="1"/>
</dbReference>
<feature type="domain" description="Helicase C-terminal" evidence="3">
    <location>
        <begin position="605"/>
        <end position="776"/>
    </location>
</feature>
<keyword evidence="1" id="KW-0175">Coiled coil</keyword>
<dbReference type="RefSeq" id="WP_012808290.1">
    <property type="nucleotide sequence ID" value="NC_013203.1"/>
</dbReference>
<dbReference type="PROSITE" id="PS51192">
    <property type="entry name" value="HELICASE_ATP_BIND_1"/>
    <property type="match status" value="1"/>
</dbReference>
<dbReference type="InterPro" id="IPR001650">
    <property type="entry name" value="Helicase_C-like"/>
</dbReference>
<gene>
    <name evidence="4" type="ordered locus">Apar_0197</name>
</gene>
<dbReference type="EMBL" id="CP001721">
    <property type="protein sequence ID" value="ACV50630.1"/>
    <property type="molecule type" value="Genomic_DNA"/>
</dbReference>
<dbReference type="CDD" id="cd18032">
    <property type="entry name" value="DEXHc_RE_I_III_res"/>
    <property type="match status" value="1"/>
</dbReference>
<sequence length="1125" mass="128157">MNFSFLKDIKEYEMFSGACEDAERTFASSPAMCALACRKAMELAVKWVYAADETMNEPWRSNLASLIHEASFKNAMDTTTWGQLRYIWKLGNNAAHTQRQIDARDALAALAGLFNFVEWIDYCYGPSYEERHFDPKAIPVLKQALDEQKLRKTLQENAEKDARIAQLEEQVRAQRAQFSETKEQRPEETHFNPDEIPEYETRKRYIDVDLEYAGWNLDDSVKTEAEVSGMPNPTGTGFIDYVLLGRNGKPLAIVEAKRTMYDPLKGEQQARLYANCLEKKYGYRPFVFLSNGFETRFMDDGTAAPRACSGVFGREDLERLMNRRGKVKNLSTVPVNRDIAGGGRNRYYQVEAIEAVCQNMEEGHRRSLLVMATGTGKTRTAAGLVDVLSRAGAVTNVLFLADRVALVRQAKNAFQNYLTTMTVCNLCETDDKAKNVDARIVFSTYPTILNAVDDVKRDGDARLFTPAHFDLIIVDEAHRSIFKKYRAIFDYFDSPVVGLTATPKDEVDRNTYDFFQVERGIPTYLYEYATAVEKDKVLVPYYNIEVQTNFLSKGITYDELSEEDRQRYDDDWEEAQGTSAPDYVEASALDRFVFNEHTIDLVLTTLMDEGIKIKGGEHIGKTIIFAQNRKHAEIIVKRFNELYPKFGAQGFCKRVVHTDDYAPTVITDFETKEMPTITVSVDMMDTGIDVPEVVNLVFFKQVKSKVKFWQMIGRGTRLCEGIHAQDKVSGEYEDKKHFFIFDWCGNFEFFRQEQKLAEGANPESMQEKVFKRQALLAQALQGADFASDDYQEWRVRVVQEMAVKVQSVKEPLTAAVKLHIREVDKFSQVPSYQVLEDVDIADLNKVAPLVRADGEEELSLRFDALMYAYMVVLISGTNTENHRTRVVGIAVRLQNKASIPQVREKMDLLKRVTSEGFLESASLITLEEVRVELRDLMKFLIGDSRPLMVETRVTDSVVGRCEGDAISPKEDFEDYKLKVSRYIAQNANHTVIAKIHHNQQMTSFELNELERIFTVELGNEADYRAAYGDTPFGKLVRQVAGLSHEAAMDAFAEFLGDESLSRQQMDFVHKIVDYVETNGFMDLADLGKPPFDQPQSFVRLFDGRRQRRLVQIIQSVNDNATTPAA</sequence>
<dbReference type="eggNOG" id="COG4096">
    <property type="taxonomic scope" value="Bacteria"/>
</dbReference>
<dbReference type="Proteomes" id="UP000000960">
    <property type="component" value="Chromosome"/>
</dbReference>
<feature type="domain" description="Helicase ATP-binding" evidence="2">
    <location>
        <begin position="358"/>
        <end position="521"/>
    </location>
</feature>
<dbReference type="CDD" id="cd18799">
    <property type="entry name" value="SF2_C_EcoAI-like"/>
    <property type="match status" value="1"/>
</dbReference>
<dbReference type="Pfam" id="PF13643">
    <property type="entry name" value="DUF4145"/>
    <property type="match status" value="1"/>
</dbReference>